<dbReference type="Proteomes" id="UP001437256">
    <property type="component" value="Unassembled WGS sequence"/>
</dbReference>
<dbReference type="InterPro" id="IPR007277">
    <property type="entry name" value="Svp26/Tex261"/>
</dbReference>
<feature type="compositionally biased region" description="Polar residues" evidence="6">
    <location>
        <begin position="215"/>
        <end position="225"/>
    </location>
</feature>
<keyword evidence="5 7" id="KW-0472">Membrane</keyword>
<comment type="similarity">
    <text evidence="2">Belongs to the SVP26 family.</text>
</comment>
<name>A0ABR3A178_9AGAR</name>
<feature type="transmembrane region" description="Helical" evidence="7">
    <location>
        <begin position="48"/>
        <end position="73"/>
    </location>
</feature>
<evidence type="ECO:0000256" key="7">
    <source>
        <dbReference type="SAM" id="Phobius"/>
    </source>
</evidence>
<dbReference type="PANTHER" id="PTHR13144">
    <property type="entry name" value="TEX261 PROTEIN"/>
    <property type="match status" value="1"/>
</dbReference>
<evidence type="ECO:0000256" key="1">
    <source>
        <dbReference type="ARBA" id="ARBA00004141"/>
    </source>
</evidence>
<protein>
    <submittedName>
        <fullName evidence="8">Erv26 superfamily protein</fullName>
    </submittedName>
</protein>
<dbReference type="EMBL" id="JBBXMP010000024">
    <property type="protein sequence ID" value="KAL0067631.1"/>
    <property type="molecule type" value="Genomic_DNA"/>
</dbReference>
<evidence type="ECO:0000256" key="2">
    <source>
        <dbReference type="ARBA" id="ARBA00008096"/>
    </source>
</evidence>
<dbReference type="PANTHER" id="PTHR13144:SF0">
    <property type="entry name" value="PROTEIN TEX261"/>
    <property type="match status" value="1"/>
</dbReference>
<feature type="transmembrane region" description="Helical" evidence="7">
    <location>
        <begin position="94"/>
        <end position="117"/>
    </location>
</feature>
<comment type="caution">
    <text evidence="8">The sequence shown here is derived from an EMBL/GenBank/DDBJ whole genome shotgun (WGS) entry which is preliminary data.</text>
</comment>
<dbReference type="Pfam" id="PF04148">
    <property type="entry name" value="Erv26"/>
    <property type="match status" value="1"/>
</dbReference>
<comment type="subcellular location">
    <subcellularLocation>
        <location evidence="1">Membrane</location>
        <topology evidence="1">Multi-pass membrane protein</topology>
    </subcellularLocation>
</comment>
<reference evidence="8 9" key="1">
    <citation type="submission" date="2024-05" db="EMBL/GenBank/DDBJ databases">
        <title>A draft genome resource for the thread blight pathogen Marasmius tenuissimus strain MS-2.</title>
        <authorList>
            <person name="Yulfo-Soto G.E."/>
            <person name="Baruah I.K."/>
            <person name="Amoako-Attah I."/>
            <person name="Bukari Y."/>
            <person name="Meinhardt L.W."/>
            <person name="Bailey B.A."/>
            <person name="Cohen S.P."/>
        </authorList>
    </citation>
    <scope>NUCLEOTIDE SEQUENCE [LARGE SCALE GENOMIC DNA]</scope>
    <source>
        <strain evidence="8 9">MS-2</strain>
    </source>
</reference>
<feature type="transmembrane region" description="Helical" evidence="7">
    <location>
        <begin position="7"/>
        <end position="36"/>
    </location>
</feature>
<feature type="region of interest" description="Disordered" evidence="6">
    <location>
        <begin position="166"/>
        <end position="261"/>
    </location>
</feature>
<keyword evidence="3 7" id="KW-0812">Transmembrane</keyword>
<feature type="compositionally biased region" description="Polar residues" evidence="6">
    <location>
        <begin position="183"/>
        <end position="204"/>
    </location>
</feature>
<keyword evidence="9" id="KW-1185">Reference proteome</keyword>
<sequence>MLLYAKVVIALHAVLYFTEPLPLLQTLFSIICHVVYLQNFSNTWPLISLSSISFVASCGLVIVDHFMWFFHFAQLTENARQYRYRGRPVPQAPSFSEITTFFGLCVWLVPLFLFLSLSANDNALPTMLATPGTPSLTATQPPQSRVSLFRSLFSFTSFLPAAIRPKSSQTPEGLITPPPSSPGPQTYLRSQPMSSPSLSGTMTPPRSPGPRQGSFDASLNTNFRLNTPPPRASTLGPDGAMRRKTSSSLGIGGHDSSKKDS</sequence>
<evidence type="ECO:0000256" key="5">
    <source>
        <dbReference type="ARBA" id="ARBA00023136"/>
    </source>
</evidence>
<evidence type="ECO:0000256" key="4">
    <source>
        <dbReference type="ARBA" id="ARBA00022989"/>
    </source>
</evidence>
<evidence type="ECO:0000256" key="6">
    <source>
        <dbReference type="SAM" id="MobiDB-lite"/>
    </source>
</evidence>
<evidence type="ECO:0000313" key="8">
    <source>
        <dbReference type="EMBL" id="KAL0067631.1"/>
    </source>
</evidence>
<keyword evidence="4 7" id="KW-1133">Transmembrane helix</keyword>
<evidence type="ECO:0000256" key="3">
    <source>
        <dbReference type="ARBA" id="ARBA00022692"/>
    </source>
</evidence>
<evidence type="ECO:0000313" key="9">
    <source>
        <dbReference type="Proteomes" id="UP001437256"/>
    </source>
</evidence>
<organism evidence="8 9">
    <name type="scientific">Marasmius tenuissimus</name>
    <dbReference type="NCBI Taxonomy" id="585030"/>
    <lineage>
        <taxon>Eukaryota</taxon>
        <taxon>Fungi</taxon>
        <taxon>Dikarya</taxon>
        <taxon>Basidiomycota</taxon>
        <taxon>Agaricomycotina</taxon>
        <taxon>Agaricomycetes</taxon>
        <taxon>Agaricomycetidae</taxon>
        <taxon>Agaricales</taxon>
        <taxon>Marasmiineae</taxon>
        <taxon>Marasmiaceae</taxon>
        <taxon>Marasmius</taxon>
    </lineage>
</organism>
<accession>A0ABR3A178</accession>
<proteinExistence type="inferred from homology"/>
<gene>
    <name evidence="8" type="primary">SVP26</name>
    <name evidence="8" type="ORF">AAF712_005346</name>
</gene>